<dbReference type="EMBL" id="QEKY01000012">
    <property type="protein sequence ID" value="PVZ08700.1"/>
    <property type="molecule type" value="Genomic_DNA"/>
</dbReference>
<dbReference type="GO" id="GO:0005886">
    <property type="term" value="C:plasma membrane"/>
    <property type="evidence" value="ECO:0007669"/>
    <property type="project" value="TreeGrafter"/>
</dbReference>
<dbReference type="InterPro" id="IPR027469">
    <property type="entry name" value="Cation_efflux_TMD_sf"/>
</dbReference>
<dbReference type="SUPFAM" id="SSF161111">
    <property type="entry name" value="Cation efflux protein transmembrane domain-like"/>
    <property type="match status" value="1"/>
</dbReference>
<evidence type="ECO:0000259" key="7">
    <source>
        <dbReference type="Pfam" id="PF01545"/>
    </source>
</evidence>
<keyword evidence="3" id="KW-0813">Transport</keyword>
<accession>A0A2U1F9R5</accession>
<evidence type="ECO:0000256" key="3">
    <source>
        <dbReference type="ARBA" id="ARBA00022906"/>
    </source>
</evidence>
<dbReference type="AlphaFoldDB" id="A0A2U1F9R5"/>
<organism evidence="8 9">
    <name type="scientific">Porphyromonas loveana</name>
    <dbReference type="NCBI Taxonomy" id="1884669"/>
    <lineage>
        <taxon>Bacteria</taxon>
        <taxon>Pseudomonadati</taxon>
        <taxon>Bacteroidota</taxon>
        <taxon>Bacteroidia</taxon>
        <taxon>Bacteroidales</taxon>
        <taxon>Porphyromonadaceae</taxon>
        <taxon>Porphyromonas</taxon>
    </lineage>
</organism>
<dbReference type="PANTHER" id="PTHR11562:SF17">
    <property type="entry name" value="RE54080P-RELATED"/>
    <property type="match status" value="1"/>
</dbReference>
<sequence>MKRTNFKIDKMDCPCEENLIRMKLQENDAIFKLEFNLADRTLCVVHEDDPRSIAKEIETLNLDSSLISTEDIEHLPPIENDTQQGKMLWIVLAINFVFFLLEITTGIISQSMGLVADSLDMLADALVYGMSLWAVGAAVARKKRVALFSGYFQTALAVIGLSEVIRRFMGLEIMPDFQSMIGISALALIANSTCLWLLHRTQSRDAHMRASIIFSANDVIINAGVIIAGLLVWWLDSNLPDLIIGIVVFLIVIRGAIRILKLAR</sequence>
<dbReference type="InterPro" id="IPR058533">
    <property type="entry name" value="Cation_efflux_TM"/>
</dbReference>
<keyword evidence="3" id="KW-0864">Zinc transport</keyword>
<keyword evidence="5 6" id="KW-0472">Membrane</keyword>
<evidence type="ECO:0000256" key="5">
    <source>
        <dbReference type="ARBA" id="ARBA00023136"/>
    </source>
</evidence>
<dbReference type="OrthoDB" id="9799649at2"/>
<feature type="transmembrane region" description="Helical" evidence="6">
    <location>
        <begin position="219"/>
        <end position="236"/>
    </location>
</feature>
<keyword evidence="3" id="KW-0406">Ion transport</keyword>
<evidence type="ECO:0000256" key="2">
    <source>
        <dbReference type="ARBA" id="ARBA00022692"/>
    </source>
</evidence>
<comment type="caution">
    <text evidence="8">The sequence shown here is derived from an EMBL/GenBank/DDBJ whole genome shotgun (WGS) entry which is preliminary data.</text>
</comment>
<gene>
    <name evidence="8" type="ORF">C7382_11245</name>
</gene>
<feature type="transmembrane region" description="Helical" evidence="6">
    <location>
        <begin position="145"/>
        <end position="165"/>
    </location>
</feature>
<evidence type="ECO:0000256" key="4">
    <source>
        <dbReference type="ARBA" id="ARBA00022989"/>
    </source>
</evidence>
<dbReference type="InterPro" id="IPR036163">
    <property type="entry name" value="HMA_dom_sf"/>
</dbReference>
<feature type="transmembrane region" description="Helical" evidence="6">
    <location>
        <begin position="177"/>
        <end position="198"/>
    </location>
</feature>
<feature type="domain" description="Cation efflux protein transmembrane" evidence="7">
    <location>
        <begin position="88"/>
        <end position="261"/>
    </location>
</feature>
<evidence type="ECO:0000313" key="9">
    <source>
        <dbReference type="Proteomes" id="UP000245462"/>
    </source>
</evidence>
<evidence type="ECO:0000256" key="6">
    <source>
        <dbReference type="SAM" id="Phobius"/>
    </source>
</evidence>
<feature type="transmembrane region" description="Helical" evidence="6">
    <location>
        <begin position="242"/>
        <end position="260"/>
    </location>
</feature>
<evidence type="ECO:0000256" key="1">
    <source>
        <dbReference type="ARBA" id="ARBA00004141"/>
    </source>
</evidence>
<protein>
    <submittedName>
        <fullName evidence="8">Cation diffusion facilitator family transporter</fullName>
    </submittedName>
</protein>
<reference evidence="8 9" key="1">
    <citation type="submission" date="2018-04" db="EMBL/GenBank/DDBJ databases">
        <title>Genomic Encyclopedia of Type Strains, Phase IV (KMG-IV): sequencing the most valuable type-strain genomes for metagenomic binning, comparative biology and taxonomic classification.</title>
        <authorList>
            <person name="Goeker M."/>
        </authorList>
    </citation>
    <scope>NUCLEOTIDE SEQUENCE [LARGE SCALE GENOMIC DNA]</scope>
    <source>
        <strain evidence="8 9">DSM 28520</strain>
    </source>
</reference>
<feature type="transmembrane region" description="Helical" evidence="6">
    <location>
        <begin position="87"/>
        <end position="109"/>
    </location>
</feature>
<keyword evidence="3" id="KW-0862">Zinc</keyword>
<proteinExistence type="predicted"/>
<dbReference type="Proteomes" id="UP000245462">
    <property type="component" value="Unassembled WGS sequence"/>
</dbReference>
<keyword evidence="9" id="KW-1185">Reference proteome</keyword>
<comment type="subcellular location">
    <subcellularLocation>
        <location evidence="1">Membrane</location>
        <topology evidence="1">Multi-pass membrane protein</topology>
    </subcellularLocation>
</comment>
<dbReference type="InterPro" id="IPR050681">
    <property type="entry name" value="CDF/SLC30A"/>
</dbReference>
<feature type="transmembrane region" description="Helical" evidence="6">
    <location>
        <begin position="121"/>
        <end position="140"/>
    </location>
</feature>
<keyword evidence="2 6" id="KW-0812">Transmembrane</keyword>
<evidence type="ECO:0000313" key="8">
    <source>
        <dbReference type="EMBL" id="PVZ08700.1"/>
    </source>
</evidence>
<keyword evidence="4 6" id="KW-1133">Transmembrane helix</keyword>
<dbReference type="SUPFAM" id="SSF55008">
    <property type="entry name" value="HMA, heavy metal-associated domain"/>
    <property type="match status" value="1"/>
</dbReference>
<dbReference type="GO" id="GO:0046872">
    <property type="term" value="F:metal ion binding"/>
    <property type="evidence" value="ECO:0007669"/>
    <property type="project" value="InterPro"/>
</dbReference>
<name>A0A2U1F9R5_9PORP</name>
<dbReference type="RefSeq" id="WP_116679679.1">
    <property type="nucleotide sequence ID" value="NZ_JBGYUN010000119.1"/>
</dbReference>
<dbReference type="Gene3D" id="1.20.1510.10">
    <property type="entry name" value="Cation efflux protein transmembrane domain"/>
    <property type="match status" value="1"/>
</dbReference>
<dbReference type="PANTHER" id="PTHR11562">
    <property type="entry name" value="CATION EFFLUX PROTEIN/ ZINC TRANSPORTER"/>
    <property type="match status" value="1"/>
</dbReference>
<dbReference type="GO" id="GO:0005385">
    <property type="term" value="F:zinc ion transmembrane transporter activity"/>
    <property type="evidence" value="ECO:0007669"/>
    <property type="project" value="TreeGrafter"/>
</dbReference>
<dbReference type="GeneID" id="94551144"/>
<dbReference type="Pfam" id="PF01545">
    <property type="entry name" value="Cation_efflux"/>
    <property type="match status" value="1"/>
</dbReference>